<evidence type="ECO:0000256" key="4">
    <source>
        <dbReference type="ARBA" id="ARBA00051415"/>
    </source>
</evidence>
<evidence type="ECO:0000259" key="10">
    <source>
        <dbReference type="Pfam" id="PF03632"/>
    </source>
</evidence>
<dbReference type="PANTHER" id="PTHR11051:SF8">
    <property type="entry name" value="PROTEIN-GLUCOSYLGALACTOSYLHYDROXYLYSINE GLUCOSIDASE"/>
    <property type="match status" value="1"/>
</dbReference>
<dbReference type="Pfam" id="PF03632">
    <property type="entry name" value="Glyco_hydro_65m"/>
    <property type="match status" value="1"/>
</dbReference>
<dbReference type="Pfam" id="PF03633">
    <property type="entry name" value="Glyco_hydro_65C"/>
    <property type="match status" value="1"/>
</dbReference>
<dbReference type="InterPro" id="IPR005195">
    <property type="entry name" value="Glyco_hydro_65_M"/>
</dbReference>
<keyword evidence="3" id="KW-0326">Glycosidase</keyword>
<dbReference type="OrthoDB" id="200349at2759"/>
<evidence type="ECO:0000256" key="5">
    <source>
        <dbReference type="ARBA" id="ARBA00053339"/>
    </source>
</evidence>
<dbReference type="VEuPathDB" id="VectorBase:CQUJHB015972"/>
<evidence type="ECO:0000256" key="9">
    <source>
        <dbReference type="SAM" id="SignalP"/>
    </source>
</evidence>
<evidence type="ECO:0000256" key="2">
    <source>
        <dbReference type="ARBA" id="ARBA00022801"/>
    </source>
</evidence>
<accession>B0WPY6</accession>
<evidence type="ECO:0000259" key="11">
    <source>
        <dbReference type="Pfam" id="PF03633"/>
    </source>
</evidence>
<dbReference type="InterPro" id="IPR012341">
    <property type="entry name" value="6hp_glycosidase-like_sf"/>
</dbReference>
<dbReference type="STRING" id="7176.B0WPY6"/>
<keyword evidence="14" id="KW-1185">Reference proteome</keyword>
<evidence type="ECO:0000256" key="8">
    <source>
        <dbReference type="ARBA" id="ARBA00079982"/>
    </source>
</evidence>
<dbReference type="GO" id="GO:0047402">
    <property type="term" value="F:protein-glucosylgalactosylhydroxylysine glucosidase activity"/>
    <property type="evidence" value="ECO:0007669"/>
    <property type="project" value="UniProtKB-EC"/>
</dbReference>
<dbReference type="HOGENOM" id="CLU_006285_4_2_1"/>
<dbReference type="Gene3D" id="1.50.10.10">
    <property type="match status" value="1"/>
</dbReference>
<dbReference type="PANTHER" id="PTHR11051">
    <property type="entry name" value="GLYCOSYL HYDROLASE-RELATED"/>
    <property type="match status" value="1"/>
</dbReference>
<feature type="chain" id="PRO_5011408362" description="Protein-glucosylgalactosylhydroxylysine glucosidase" evidence="9">
    <location>
        <begin position="20"/>
        <end position="760"/>
    </location>
</feature>
<name>B0WPY6_CULQU</name>
<organism>
    <name type="scientific">Culex quinquefasciatus</name>
    <name type="common">Southern house mosquito</name>
    <name type="synonym">Culex pungens</name>
    <dbReference type="NCBI Taxonomy" id="7176"/>
    <lineage>
        <taxon>Eukaryota</taxon>
        <taxon>Metazoa</taxon>
        <taxon>Ecdysozoa</taxon>
        <taxon>Arthropoda</taxon>
        <taxon>Hexapoda</taxon>
        <taxon>Insecta</taxon>
        <taxon>Pterygota</taxon>
        <taxon>Neoptera</taxon>
        <taxon>Endopterygota</taxon>
        <taxon>Diptera</taxon>
        <taxon>Nematocera</taxon>
        <taxon>Culicoidea</taxon>
        <taxon>Culicidae</taxon>
        <taxon>Culicinae</taxon>
        <taxon>Culicini</taxon>
        <taxon>Culex</taxon>
        <taxon>Culex</taxon>
    </lineage>
</organism>
<evidence type="ECO:0000313" key="13">
    <source>
        <dbReference type="EnsemblMetazoa" id="CPIJ008852-PA"/>
    </source>
</evidence>
<dbReference type="AlphaFoldDB" id="B0WPY6"/>
<dbReference type="FunFam" id="1.50.10.10:FF:000023">
    <property type="entry name" value="Protein-glucosylgalactosylhydroxylysine glucosidase"/>
    <property type="match status" value="1"/>
</dbReference>
<keyword evidence="2" id="KW-0378">Hydrolase</keyword>
<dbReference type="InterPro" id="IPR008928">
    <property type="entry name" value="6-hairpin_glycosidase_sf"/>
</dbReference>
<comment type="catalytic activity">
    <reaction evidence="4">
        <text>(5R)-5-O-[alpha-D-glucosyl-(1-&gt;2)-beta-D-galactosyl]-5-hydroxy-L-lysyl-[collagen] + H2O = (5R)-5-O-(beta-D-galactosyl)-5-hydroxy-L-lysyl-[collagen] + D-glucose</text>
        <dbReference type="Rhea" id="RHEA:11068"/>
        <dbReference type="Rhea" id="RHEA-COMP:12753"/>
        <dbReference type="Rhea" id="RHEA-COMP:12754"/>
        <dbReference type="ChEBI" id="CHEBI:4167"/>
        <dbReference type="ChEBI" id="CHEBI:15377"/>
        <dbReference type="ChEBI" id="CHEBI:133443"/>
        <dbReference type="ChEBI" id="CHEBI:133452"/>
        <dbReference type="EC" id="3.2.1.107"/>
    </reaction>
</comment>
<sequence>MKFLVVLIIQITACIFVSGNDNNFLFNSDRFPENEATPTLGNGVIGFVVHSDAVFLNGVFNGARERSHRARIPNYANLQLETCDHRAGVQSQCSYQLDMRFGRFRTIYSDPALRYRVVHDVYPHRFWPNVIVNQFRLQRLDGQGVIQVRVQQIAGAQSADVTFDPAVQVDVNGELYLVQCGRTNELEDPLLQAVRTEVCVYYRDYPTVMELPSDRTAHEFFFFTGFGTDRTAVLNQLRVISPLNTERVQTSEMNRLWETWGITVSGSEELDRAIKASAFHIICNIPEDFTIITTNQPIGTSPSGLGRGGSPGQDFQGHTHWDQDLWILPVVTLLNPTATRAMLRYRAGRASAGAAANAADNGNEGWQYPWASAQTGREVSPSADAAELQHHVTADVAFATRLYLAATNDLAWLRAEGCQLAYQTAKFWMNRAVYNEETDKFDIRFVTGPDASHRNVSNNAFTNVVAAHNLFFGEFAGCMCRAALQLSQGDWELLTRTARSLQLPYDSTVDFHPQFEGFTQGTQVGQADAVLLIYPLQLPMKDITKQQNLRIYSQATPANTPAMTWPIITIGWLDLDEPTLAATHLRQTYQPYLRSPFNVWNERPAGFGGASNFVTGAGGFLQAIINGYAGIRLHDSELTFKPRLPPGTTRLLIPRIHYMESVFSLEILPDKFTISTVLANITPLELLVDNQGYEMCSNCVVSGVHNATLRFRRGVLNGCELRPTTLDMRLADQNGGATNKVSFILVAVLAVKYLMKINFE</sequence>
<keyword evidence="9" id="KW-0732">Signal</keyword>
<dbReference type="OMA" id="PPIGNGH"/>
<reference evidence="12" key="1">
    <citation type="submission" date="2007-03" db="EMBL/GenBank/DDBJ databases">
        <title>Annotation of Culex pipiens quinquefasciatus.</title>
        <authorList>
            <consortium name="The Broad Institute Genome Sequencing Platform"/>
            <person name="Atkinson P.W."/>
            <person name="Hemingway J."/>
            <person name="Christensen B.M."/>
            <person name="Higgs S."/>
            <person name="Kodira C."/>
            <person name="Hannick L."/>
            <person name="Megy K."/>
            <person name="O'Leary S."/>
            <person name="Pearson M."/>
            <person name="Haas B.J."/>
            <person name="Mauceli E."/>
            <person name="Wortman J.R."/>
            <person name="Lee N.H."/>
            <person name="Guigo R."/>
            <person name="Stanke M."/>
            <person name="Alvarado L."/>
            <person name="Amedeo P."/>
            <person name="Antoine C.H."/>
            <person name="Arensburger P."/>
            <person name="Bidwell S.L."/>
            <person name="Crawford M."/>
            <person name="Camaro F."/>
            <person name="Devon K."/>
            <person name="Engels R."/>
            <person name="Hammond M."/>
            <person name="Howarth C."/>
            <person name="Koehrsen M."/>
            <person name="Lawson D."/>
            <person name="Montgomery P."/>
            <person name="Nene V."/>
            <person name="Nusbaum C."/>
            <person name="Puiu D."/>
            <person name="Romero-Severson J."/>
            <person name="Severson D.W."/>
            <person name="Shumway M."/>
            <person name="Sisk P."/>
            <person name="Stolte C."/>
            <person name="Zeng Q."/>
            <person name="Eisenstadt E."/>
            <person name="Fraser-Liggett C."/>
            <person name="Strausberg R."/>
            <person name="Galagan J."/>
            <person name="Birren B."/>
            <person name="Collins F.H."/>
        </authorList>
    </citation>
    <scope>NUCLEOTIDE SEQUENCE [LARGE SCALE GENOMIC DNA]</scope>
    <source>
        <strain evidence="12">JHB</strain>
    </source>
</reference>
<evidence type="ECO:0000313" key="12">
    <source>
        <dbReference type="EMBL" id="EDS32576.1"/>
    </source>
</evidence>
<comment type="similarity">
    <text evidence="1">Belongs to the glycosyl hydrolase 65 family.</text>
</comment>
<evidence type="ECO:0000256" key="6">
    <source>
        <dbReference type="ARBA" id="ARBA00066430"/>
    </source>
</evidence>
<feature type="domain" description="Glycoside hydrolase family 65 central catalytic" evidence="10">
    <location>
        <begin position="306"/>
        <end position="522"/>
    </location>
</feature>
<evidence type="ECO:0000313" key="14">
    <source>
        <dbReference type="Proteomes" id="UP000002320"/>
    </source>
</evidence>
<dbReference type="EnsemblMetazoa" id="CPIJ008852-RA">
    <property type="protein sequence ID" value="CPIJ008852-PA"/>
    <property type="gene ID" value="CPIJ008852"/>
</dbReference>
<protein>
    <recommendedName>
        <fullName evidence="7">Protein-glucosylgalactosylhydroxylysine glucosidase</fullName>
        <ecNumber evidence="6">3.2.1.107</ecNumber>
    </recommendedName>
    <alternativeName>
        <fullName evidence="8">Acid trehalase-like protein 1</fullName>
    </alternativeName>
</protein>
<feature type="signal peptide" evidence="9">
    <location>
        <begin position="1"/>
        <end position="19"/>
    </location>
</feature>
<dbReference type="KEGG" id="cqu:CpipJ_CPIJ008852"/>
<dbReference type="EC" id="3.2.1.107" evidence="6"/>
<dbReference type="InParanoid" id="B0WPY6"/>
<dbReference type="Proteomes" id="UP000002320">
    <property type="component" value="Unassembled WGS sequence"/>
</dbReference>
<proteinExistence type="inferred from homology"/>
<dbReference type="EMBL" id="DS232031">
    <property type="protein sequence ID" value="EDS32576.1"/>
    <property type="molecule type" value="Genomic_DNA"/>
</dbReference>
<dbReference type="SUPFAM" id="SSF48208">
    <property type="entry name" value="Six-hairpin glycosidases"/>
    <property type="match status" value="1"/>
</dbReference>
<dbReference type="GO" id="GO:0005975">
    <property type="term" value="P:carbohydrate metabolic process"/>
    <property type="evidence" value="ECO:0007669"/>
    <property type="project" value="InterPro"/>
</dbReference>
<dbReference type="VEuPathDB" id="VectorBase:CPIJ008852"/>
<comment type="function">
    <text evidence="5">Catalyzes the hydrolysis of glucose from the disaccharide unit linked to hydroxylysine residues of collagen and collagen-like proteins.</text>
</comment>
<dbReference type="Gene3D" id="2.60.420.10">
    <property type="entry name" value="Maltose phosphorylase, domain 3"/>
    <property type="match status" value="1"/>
</dbReference>
<evidence type="ECO:0000256" key="3">
    <source>
        <dbReference type="ARBA" id="ARBA00023295"/>
    </source>
</evidence>
<dbReference type="InterPro" id="IPR005194">
    <property type="entry name" value="Glyco_hydro_65_C"/>
</dbReference>
<evidence type="ECO:0000256" key="7">
    <source>
        <dbReference type="ARBA" id="ARBA00071505"/>
    </source>
</evidence>
<evidence type="ECO:0000256" key="1">
    <source>
        <dbReference type="ARBA" id="ARBA00006768"/>
    </source>
</evidence>
<feature type="domain" description="Glycoside hydrolase family 65 C-terminal" evidence="11">
    <location>
        <begin position="632"/>
        <end position="693"/>
    </location>
</feature>
<dbReference type="eggNOG" id="KOG4125">
    <property type="taxonomic scope" value="Eukaryota"/>
</dbReference>
<reference evidence="13" key="2">
    <citation type="submission" date="2020-05" db="UniProtKB">
        <authorList>
            <consortium name="EnsemblMetazoa"/>
        </authorList>
    </citation>
    <scope>IDENTIFICATION</scope>
    <source>
        <strain evidence="13">JHB</strain>
    </source>
</reference>
<gene>
    <name evidence="13" type="primary">6041520</name>
    <name evidence="12" type="ORF">CpipJ_CPIJ008852</name>
</gene>